<organism evidence="2 3">
    <name type="scientific">Phytophthora rubi</name>
    <dbReference type="NCBI Taxonomy" id="129364"/>
    <lineage>
        <taxon>Eukaryota</taxon>
        <taxon>Sar</taxon>
        <taxon>Stramenopiles</taxon>
        <taxon>Oomycota</taxon>
        <taxon>Peronosporomycetes</taxon>
        <taxon>Peronosporales</taxon>
        <taxon>Peronosporaceae</taxon>
        <taxon>Phytophthora</taxon>
    </lineage>
</organism>
<evidence type="ECO:0000256" key="1">
    <source>
        <dbReference type="SAM" id="MobiDB-lite"/>
    </source>
</evidence>
<dbReference type="AlphaFoldDB" id="A0A6A3M3D3"/>
<protein>
    <submittedName>
        <fullName evidence="2">Uncharacterized protein</fullName>
    </submittedName>
</protein>
<gene>
    <name evidence="2" type="ORF">PR001_g12581</name>
</gene>
<evidence type="ECO:0000313" key="2">
    <source>
        <dbReference type="EMBL" id="KAE9024790.1"/>
    </source>
</evidence>
<dbReference type="EMBL" id="QXFV01000824">
    <property type="protein sequence ID" value="KAE9024790.1"/>
    <property type="molecule type" value="Genomic_DNA"/>
</dbReference>
<evidence type="ECO:0000313" key="3">
    <source>
        <dbReference type="Proteomes" id="UP000429607"/>
    </source>
</evidence>
<comment type="caution">
    <text evidence="2">The sequence shown here is derived from an EMBL/GenBank/DDBJ whole genome shotgun (WGS) entry which is preliminary data.</text>
</comment>
<name>A0A6A3M3D3_9STRA</name>
<feature type="region of interest" description="Disordered" evidence="1">
    <location>
        <begin position="248"/>
        <end position="269"/>
    </location>
</feature>
<accession>A0A6A3M3D3</accession>
<proteinExistence type="predicted"/>
<sequence length="269" mass="29785">MMKDELMRMKDKLMRMMTELIMPKMTDEVMAASDEWMKRLNVTVSDKSDMLVGAVVSLAVAADEVVMSVTLLSDEWMRKKLMTSACTVTSGATRELDAVVGVSDTTLTQGQRLQNDRLREVEWGYVVEKASKREATSNCLDHGGDGDVLSVTLVALEGRKKFRNSAEILMLMTKPKVFCTYAVGYGCLISGYSRNARWKAISGSFRRASSPRVRCSEGQAQRWAAELGVWAGVARDSTRVMRLGGERSLASTDASSRDGSRTIRARGRE</sequence>
<reference evidence="2 3" key="1">
    <citation type="submission" date="2018-09" db="EMBL/GenBank/DDBJ databases">
        <title>Genomic investigation of the strawberry pathogen Phytophthora fragariae indicates pathogenicity is determined by transcriptional variation in three key races.</title>
        <authorList>
            <person name="Adams T.M."/>
            <person name="Armitage A.D."/>
            <person name="Sobczyk M.K."/>
            <person name="Bates H.J."/>
            <person name="Dunwell J.M."/>
            <person name="Nellist C.F."/>
            <person name="Harrison R.J."/>
        </authorList>
    </citation>
    <scope>NUCLEOTIDE SEQUENCE [LARGE SCALE GENOMIC DNA]</scope>
    <source>
        <strain evidence="2 3">SCRP249</strain>
    </source>
</reference>
<dbReference type="Proteomes" id="UP000429607">
    <property type="component" value="Unassembled WGS sequence"/>
</dbReference>
<feature type="compositionally biased region" description="Basic and acidic residues" evidence="1">
    <location>
        <begin position="255"/>
        <end position="269"/>
    </location>
</feature>